<dbReference type="Proteomes" id="UP001060085">
    <property type="component" value="Linkage Group LG07"/>
</dbReference>
<reference evidence="2" key="1">
    <citation type="journal article" date="2023" name="Nat. Plants">
        <title>Single-cell RNA sequencing provides a high-resolution roadmap for understanding the multicellular compartmentation of specialized metabolism.</title>
        <authorList>
            <person name="Sun S."/>
            <person name="Shen X."/>
            <person name="Li Y."/>
            <person name="Li Y."/>
            <person name="Wang S."/>
            <person name="Li R."/>
            <person name="Zhang H."/>
            <person name="Shen G."/>
            <person name="Guo B."/>
            <person name="Wei J."/>
            <person name="Xu J."/>
            <person name="St-Pierre B."/>
            <person name="Chen S."/>
            <person name="Sun C."/>
        </authorList>
    </citation>
    <scope>NUCLEOTIDE SEQUENCE [LARGE SCALE GENOMIC DNA]</scope>
</reference>
<comment type="caution">
    <text evidence="1">The sequence shown here is derived from an EMBL/GenBank/DDBJ whole genome shotgun (WGS) entry which is preliminary data.</text>
</comment>
<protein>
    <submittedName>
        <fullName evidence="1">Uncharacterized protein</fullName>
    </submittedName>
</protein>
<sequence length="106" mass="12242">MTYPLDKLAQIYIGEIVRLHRVPVDIDLNTRSASSGLHCTWLVPRTRASSDDVNEFLTLRVDPREEGCSTLRVWPNRFRQGVFGSNLPRRAYCREARRCPTQPQLT</sequence>
<keyword evidence="2" id="KW-1185">Reference proteome</keyword>
<proteinExistence type="predicted"/>
<evidence type="ECO:0000313" key="2">
    <source>
        <dbReference type="Proteomes" id="UP001060085"/>
    </source>
</evidence>
<dbReference type="EMBL" id="CM044707">
    <property type="protein sequence ID" value="KAI5654592.1"/>
    <property type="molecule type" value="Genomic_DNA"/>
</dbReference>
<name>A0ACC0A2B9_CATRO</name>
<gene>
    <name evidence="1" type="ORF">M9H77_31779</name>
</gene>
<accession>A0ACC0A2B9</accession>
<evidence type="ECO:0000313" key="1">
    <source>
        <dbReference type="EMBL" id="KAI5654592.1"/>
    </source>
</evidence>
<organism evidence="1 2">
    <name type="scientific">Catharanthus roseus</name>
    <name type="common">Madagascar periwinkle</name>
    <name type="synonym">Vinca rosea</name>
    <dbReference type="NCBI Taxonomy" id="4058"/>
    <lineage>
        <taxon>Eukaryota</taxon>
        <taxon>Viridiplantae</taxon>
        <taxon>Streptophyta</taxon>
        <taxon>Embryophyta</taxon>
        <taxon>Tracheophyta</taxon>
        <taxon>Spermatophyta</taxon>
        <taxon>Magnoliopsida</taxon>
        <taxon>eudicotyledons</taxon>
        <taxon>Gunneridae</taxon>
        <taxon>Pentapetalae</taxon>
        <taxon>asterids</taxon>
        <taxon>lamiids</taxon>
        <taxon>Gentianales</taxon>
        <taxon>Apocynaceae</taxon>
        <taxon>Rauvolfioideae</taxon>
        <taxon>Vinceae</taxon>
        <taxon>Catharanthinae</taxon>
        <taxon>Catharanthus</taxon>
    </lineage>
</organism>